<accession>A0AAD8EC08</accession>
<protein>
    <submittedName>
        <fullName evidence="1">Uncharacterized protein</fullName>
    </submittedName>
</protein>
<sequence>KNFVRRCSYQRGGERTKSCWSNETFASLESEIRGLFVFLLFTLYKRHMPEPLSPNFKMIFHLNPMHRYLRQYALHAKKLVQENRILSTPDPKLEKSLSDNNVNLEKEFYCSETYIHPRFRSYVLKHLQFSVWSISKACGPESSFPCRWKFVCCTPDALHIR</sequence>
<evidence type="ECO:0000313" key="2">
    <source>
        <dbReference type="Proteomes" id="UP001233999"/>
    </source>
</evidence>
<reference evidence="1" key="2">
    <citation type="submission" date="2023-05" db="EMBL/GenBank/DDBJ databases">
        <authorList>
            <person name="Fouks B."/>
        </authorList>
    </citation>
    <scope>NUCLEOTIDE SEQUENCE</scope>
    <source>
        <strain evidence="1">Stay&amp;Tobe</strain>
        <tissue evidence="1">Testes</tissue>
    </source>
</reference>
<name>A0AAD8EC08_DIPPU</name>
<keyword evidence="2" id="KW-1185">Reference proteome</keyword>
<dbReference type="EMBL" id="JASPKZ010007432">
    <property type="protein sequence ID" value="KAJ9584294.1"/>
    <property type="molecule type" value="Genomic_DNA"/>
</dbReference>
<feature type="non-terminal residue" evidence="1">
    <location>
        <position position="161"/>
    </location>
</feature>
<gene>
    <name evidence="1" type="ORF">L9F63_021363</name>
</gene>
<reference evidence="1" key="1">
    <citation type="journal article" date="2023" name="IScience">
        <title>Live-bearing cockroach genome reveals convergent evolutionary mechanisms linked to viviparity in insects and beyond.</title>
        <authorList>
            <person name="Fouks B."/>
            <person name="Harrison M.C."/>
            <person name="Mikhailova A.A."/>
            <person name="Marchal E."/>
            <person name="English S."/>
            <person name="Carruthers M."/>
            <person name="Jennings E.C."/>
            <person name="Chiamaka E.L."/>
            <person name="Frigard R.A."/>
            <person name="Pippel M."/>
            <person name="Attardo G.M."/>
            <person name="Benoit J.B."/>
            <person name="Bornberg-Bauer E."/>
            <person name="Tobe S.S."/>
        </authorList>
    </citation>
    <scope>NUCLEOTIDE SEQUENCE</scope>
    <source>
        <strain evidence="1">Stay&amp;Tobe</strain>
    </source>
</reference>
<feature type="non-terminal residue" evidence="1">
    <location>
        <position position="1"/>
    </location>
</feature>
<comment type="caution">
    <text evidence="1">The sequence shown here is derived from an EMBL/GenBank/DDBJ whole genome shotgun (WGS) entry which is preliminary data.</text>
</comment>
<dbReference type="Proteomes" id="UP001233999">
    <property type="component" value="Unassembled WGS sequence"/>
</dbReference>
<evidence type="ECO:0000313" key="1">
    <source>
        <dbReference type="EMBL" id="KAJ9584294.1"/>
    </source>
</evidence>
<organism evidence="1 2">
    <name type="scientific">Diploptera punctata</name>
    <name type="common">Pacific beetle cockroach</name>
    <dbReference type="NCBI Taxonomy" id="6984"/>
    <lineage>
        <taxon>Eukaryota</taxon>
        <taxon>Metazoa</taxon>
        <taxon>Ecdysozoa</taxon>
        <taxon>Arthropoda</taxon>
        <taxon>Hexapoda</taxon>
        <taxon>Insecta</taxon>
        <taxon>Pterygota</taxon>
        <taxon>Neoptera</taxon>
        <taxon>Polyneoptera</taxon>
        <taxon>Dictyoptera</taxon>
        <taxon>Blattodea</taxon>
        <taxon>Blaberoidea</taxon>
        <taxon>Blaberidae</taxon>
        <taxon>Diplopterinae</taxon>
        <taxon>Diploptera</taxon>
    </lineage>
</organism>
<dbReference type="AlphaFoldDB" id="A0AAD8EC08"/>
<proteinExistence type="predicted"/>